<dbReference type="Proteomes" id="UP000004835">
    <property type="component" value="Unassembled WGS sequence"/>
</dbReference>
<dbReference type="InterPro" id="IPR000182">
    <property type="entry name" value="GNAT_dom"/>
</dbReference>
<accession>F0EP93</accession>
<protein>
    <submittedName>
        <fullName evidence="2">Acetyltransferase, GNAT family</fullName>
    </submittedName>
</protein>
<dbReference type="GO" id="GO:0016747">
    <property type="term" value="F:acyltransferase activity, transferring groups other than amino-acyl groups"/>
    <property type="evidence" value="ECO:0007669"/>
    <property type="project" value="InterPro"/>
</dbReference>
<proteinExistence type="predicted"/>
<dbReference type="AlphaFoldDB" id="F0EP93"/>
<dbReference type="CDD" id="cd04301">
    <property type="entry name" value="NAT_SF"/>
    <property type="match status" value="1"/>
</dbReference>
<sequence length="177" mass="19944">MIHAQKLVDSSSIGSTEIEREAGDRMEKNVSMRELTTADLAEVVDHYIAVFSAEPWNDQLTVPQITDYVSSMMAMNTFIGYRLTNRASNELIGLSLGFIKPWYQGKEYVVDTFLITGTHQGKGLGSTFLEMIKEDLLKKEIPTILLDTEESMPAADFYKKNGFKPLPDNVSYYLSLD</sequence>
<evidence type="ECO:0000259" key="1">
    <source>
        <dbReference type="PROSITE" id="PS51186"/>
    </source>
</evidence>
<name>F0EP93_ENTCA</name>
<dbReference type="PROSITE" id="PS51186">
    <property type="entry name" value="GNAT"/>
    <property type="match status" value="1"/>
</dbReference>
<dbReference type="EMBL" id="AEWT01000031">
    <property type="protein sequence ID" value="EGC68118.1"/>
    <property type="molecule type" value="Genomic_DNA"/>
</dbReference>
<dbReference type="Gene3D" id="3.40.630.30">
    <property type="match status" value="1"/>
</dbReference>
<evidence type="ECO:0000313" key="2">
    <source>
        <dbReference type="EMBL" id="EGC68118.1"/>
    </source>
</evidence>
<reference evidence="2 3" key="1">
    <citation type="submission" date="2011-01" db="EMBL/GenBank/DDBJ databases">
        <authorList>
            <person name="Muzny D."/>
            <person name="Qin X."/>
            <person name="Deng J."/>
            <person name="Jiang H."/>
            <person name="Liu Y."/>
            <person name="Qu J."/>
            <person name="Song X.-Z."/>
            <person name="Zhang L."/>
            <person name="Thornton R."/>
            <person name="Coyle M."/>
            <person name="Francisco L."/>
            <person name="Jackson L."/>
            <person name="Javaid M."/>
            <person name="Korchina V."/>
            <person name="Kovar C."/>
            <person name="Mata R."/>
            <person name="Mathew T."/>
            <person name="Ngo R."/>
            <person name="Nguyen L."/>
            <person name="Nguyen N."/>
            <person name="Okwuonu G."/>
            <person name="Ongeri F."/>
            <person name="Pham C."/>
            <person name="Simmons D."/>
            <person name="Wilczek-Boney K."/>
            <person name="Hale W."/>
            <person name="Jakkamsetti A."/>
            <person name="Pham P."/>
            <person name="Ruth R."/>
            <person name="San Lucas F."/>
            <person name="Warren J."/>
            <person name="Zhang J."/>
            <person name="Zhao Z."/>
            <person name="Zhou C."/>
            <person name="Zhu D."/>
            <person name="Lee S."/>
            <person name="Bess C."/>
            <person name="Blankenburg K."/>
            <person name="Forbes L."/>
            <person name="Fu Q."/>
            <person name="Gubbala S."/>
            <person name="Hirani K."/>
            <person name="Jayaseelan J.C."/>
            <person name="Lara F."/>
            <person name="Munidasa M."/>
            <person name="Palculict T."/>
            <person name="Patil S."/>
            <person name="Pu L.-L."/>
            <person name="Saada N."/>
            <person name="Tang L."/>
            <person name="Weissenberger G."/>
            <person name="Zhu Y."/>
            <person name="Hemphill L."/>
            <person name="Shang Y."/>
            <person name="Youmans B."/>
            <person name="Ayvaz T."/>
            <person name="Ross M."/>
            <person name="Santibanez J."/>
            <person name="Aqrawi P."/>
            <person name="Gross S."/>
            <person name="Joshi V."/>
            <person name="Fowler G."/>
            <person name="Nazareth L."/>
            <person name="Reid J."/>
            <person name="Worley K."/>
            <person name="Petrosino J."/>
            <person name="Highlander S."/>
            <person name="Gibbs R."/>
        </authorList>
    </citation>
    <scope>NUCLEOTIDE SEQUENCE [LARGE SCALE GENOMIC DNA]</scope>
    <source>
        <strain evidence="2 3">ATCC 12755</strain>
    </source>
</reference>
<keyword evidence="2" id="KW-0808">Transferase</keyword>
<gene>
    <name evidence="2" type="ORF">HMPREF9087_3235</name>
</gene>
<dbReference type="Pfam" id="PF00583">
    <property type="entry name" value="Acetyltransf_1"/>
    <property type="match status" value="1"/>
</dbReference>
<organism evidence="2 3">
    <name type="scientific">Enterococcus casseliflavus ATCC 12755</name>
    <dbReference type="NCBI Taxonomy" id="888066"/>
    <lineage>
        <taxon>Bacteria</taxon>
        <taxon>Bacillati</taxon>
        <taxon>Bacillota</taxon>
        <taxon>Bacilli</taxon>
        <taxon>Lactobacillales</taxon>
        <taxon>Enterococcaceae</taxon>
        <taxon>Enterococcus</taxon>
    </lineage>
</organism>
<evidence type="ECO:0000313" key="3">
    <source>
        <dbReference type="Proteomes" id="UP000004835"/>
    </source>
</evidence>
<comment type="caution">
    <text evidence="2">The sequence shown here is derived from an EMBL/GenBank/DDBJ whole genome shotgun (WGS) entry which is preliminary data.</text>
</comment>
<feature type="domain" description="N-acetyltransferase" evidence="1">
    <location>
        <begin position="30"/>
        <end position="177"/>
    </location>
</feature>
<dbReference type="HOGENOM" id="CLU_118417_0_0_9"/>
<dbReference type="InterPro" id="IPR016181">
    <property type="entry name" value="Acyl_CoA_acyltransferase"/>
</dbReference>
<dbReference type="SUPFAM" id="SSF55729">
    <property type="entry name" value="Acyl-CoA N-acyltransferases (Nat)"/>
    <property type="match status" value="1"/>
</dbReference>